<dbReference type="PANTHER" id="PTHR12558">
    <property type="entry name" value="CELL DIVISION CYCLE 16,23,27"/>
    <property type="match status" value="1"/>
</dbReference>
<dbReference type="SUPFAM" id="SSF48452">
    <property type="entry name" value="TPR-like"/>
    <property type="match status" value="1"/>
</dbReference>
<reference evidence="2" key="1">
    <citation type="journal article" date="2021" name="PeerJ">
        <title>Extensive microbial diversity within the chicken gut microbiome revealed by metagenomics and culture.</title>
        <authorList>
            <person name="Gilroy R."/>
            <person name="Ravi A."/>
            <person name="Getino M."/>
            <person name="Pursley I."/>
            <person name="Horton D.L."/>
            <person name="Alikhan N.F."/>
            <person name="Baker D."/>
            <person name="Gharbi K."/>
            <person name="Hall N."/>
            <person name="Watson M."/>
            <person name="Adriaenssens E.M."/>
            <person name="Foster-Nyarko E."/>
            <person name="Jarju S."/>
            <person name="Secka A."/>
            <person name="Antonio M."/>
            <person name="Oren A."/>
            <person name="Chaudhuri R.R."/>
            <person name="La Ragione R."/>
            <person name="Hildebrand F."/>
            <person name="Pallen M.J."/>
        </authorList>
    </citation>
    <scope>NUCLEOTIDE SEQUENCE</scope>
    <source>
        <strain evidence="2">CHK135-1449</strain>
    </source>
</reference>
<dbReference type="InterPro" id="IPR011990">
    <property type="entry name" value="TPR-like_helical_dom_sf"/>
</dbReference>
<dbReference type="InterPro" id="IPR013360">
    <property type="entry name" value="Pilus_4_PilW"/>
</dbReference>
<reference evidence="2" key="2">
    <citation type="submission" date="2021-09" db="EMBL/GenBank/DDBJ databases">
        <authorList>
            <person name="Gilroy R."/>
        </authorList>
    </citation>
    <scope>NUCLEOTIDE SEQUENCE</scope>
    <source>
        <strain evidence="2">CHK135-1449</strain>
    </source>
</reference>
<dbReference type="InterPro" id="IPR019734">
    <property type="entry name" value="TPR_rpt"/>
</dbReference>
<dbReference type="Pfam" id="PF13432">
    <property type="entry name" value="TPR_16"/>
    <property type="match status" value="3"/>
</dbReference>
<keyword evidence="1" id="KW-0802">TPR repeat</keyword>
<dbReference type="PANTHER" id="PTHR12558:SF13">
    <property type="entry name" value="CELL DIVISION CYCLE PROTEIN 27 HOMOLOG"/>
    <property type="match status" value="1"/>
</dbReference>
<dbReference type="Gene3D" id="1.25.40.10">
    <property type="entry name" value="Tetratricopeptide repeat domain"/>
    <property type="match status" value="1"/>
</dbReference>
<evidence type="ECO:0000313" key="3">
    <source>
        <dbReference type="Proteomes" id="UP000787156"/>
    </source>
</evidence>
<dbReference type="EMBL" id="DYWX01000096">
    <property type="protein sequence ID" value="HJF28380.1"/>
    <property type="molecule type" value="Genomic_DNA"/>
</dbReference>
<dbReference type="PROSITE" id="PS51257">
    <property type="entry name" value="PROKAR_LIPOPROTEIN"/>
    <property type="match status" value="1"/>
</dbReference>
<dbReference type="NCBIfam" id="TIGR02521">
    <property type="entry name" value="type_IV_pilW"/>
    <property type="match status" value="1"/>
</dbReference>
<organism evidence="2 3">
    <name type="scientific">Acinetobacter lwoffii</name>
    <dbReference type="NCBI Taxonomy" id="28090"/>
    <lineage>
        <taxon>Bacteria</taxon>
        <taxon>Pseudomonadati</taxon>
        <taxon>Pseudomonadota</taxon>
        <taxon>Gammaproteobacteria</taxon>
        <taxon>Moraxellales</taxon>
        <taxon>Moraxellaceae</taxon>
        <taxon>Acinetobacter</taxon>
    </lineage>
</organism>
<sequence length="263" mass="29784">MTSKLALISVLCGFWGLTACQTPELGQKDPEKATKVRTQLAAEYLKSGDLDSAKRALDQALESNSRDSQANMMMGVLLQQEGSPLNLEKAETYFKRAISADPKNAQARNNYGTYLYQLGRYNDAIEQFKIAGATLGYDQRFRALENMGRIYLKTGDVVNAEKTFKQALQANRDSYISMLELAEIFYLNQQFPAATQMYEHFVRGVGQKNQSARALWIGIRTARANGDRLGMQVLVNQLRALFPESQEYQRYLQLQYSTEAVWK</sequence>
<evidence type="ECO:0000256" key="1">
    <source>
        <dbReference type="PROSITE-ProRule" id="PRU00339"/>
    </source>
</evidence>
<comment type="caution">
    <text evidence="2">The sequence shown here is derived from an EMBL/GenBank/DDBJ whole genome shotgun (WGS) entry which is preliminary data.</text>
</comment>
<proteinExistence type="predicted"/>
<dbReference type="SMART" id="SM00028">
    <property type="entry name" value="TPR"/>
    <property type="match status" value="4"/>
</dbReference>
<feature type="repeat" description="TPR" evidence="1">
    <location>
        <begin position="34"/>
        <end position="67"/>
    </location>
</feature>
<evidence type="ECO:0000313" key="2">
    <source>
        <dbReference type="EMBL" id="HJF28380.1"/>
    </source>
</evidence>
<feature type="repeat" description="TPR" evidence="1">
    <location>
        <begin position="141"/>
        <end position="174"/>
    </location>
</feature>
<dbReference type="PROSITE" id="PS50005">
    <property type="entry name" value="TPR"/>
    <property type="match status" value="2"/>
</dbReference>
<accession>A0A9D2UTA2</accession>
<protein>
    <submittedName>
        <fullName evidence="2">Type IV pilus biogenesis/stability protein PilW</fullName>
    </submittedName>
</protein>
<dbReference type="Proteomes" id="UP000787156">
    <property type="component" value="Unassembled WGS sequence"/>
</dbReference>
<dbReference type="AlphaFoldDB" id="A0A9D2UTA2"/>
<name>A0A9D2UTA2_ACILW</name>
<gene>
    <name evidence="2" type="primary">pilW</name>
    <name evidence="2" type="ORF">K8V79_09090</name>
</gene>